<dbReference type="AlphaFoldDB" id="A0A1X0NZ42"/>
<sequence length="124" mass="13738">MPPKTLTADMDPMLQETYLQDDAKDFTPSSQALDQFEARLISGQPAHSNPPSRRQVLPTRGLPTAHCSNHQLHHQQGQQQQVRISRASNPSLQGDSSLSPEAQERLDDIEAVRALGNDVDEDDD</sequence>
<proteinExistence type="predicted"/>
<dbReference type="VEuPathDB" id="TriTrypDB:TM35_000113520"/>
<keyword evidence="3" id="KW-1185">Reference proteome</keyword>
<protein>
    <submittedName>
        <fullName evidence="2">Uncharacterized protein</fullName>
    </submittedName>
</protein>
<comment type="caution">
    <text evidence="2">The sequence shown here is derived from an EMBL/GenBank/DDBJ whole genome shotgun (WGS) entry which is preliminary data.</text>
</comment>
<name>A0A1X0NZ42_9TRYP</name>
<organism evidence="2 3">
    <name type="scientific">Trypanosoma theileri</name>
    <dbReference type="NCBI Taxonomy" id="67003"/>
    <lineage>
        <taxon>Eukaryota</taxon>
        <taxon>Discoba</taxon>
        <taxon>Euglenozoa</taxon>
        <taxon>Kinetoplastea</taxon>
        <taxon>Metakinetoplastina</taxon>
        <taxon>Trypanosomatida</taxon>
        <taxon>Trypanosomatidae</taxon>
        <taxon>Trypanosoma</taxon>
    </lineage>
</organism>
<evidence type="ECO:0000313" key="3">
    <source>
        <dbReference type="Proteomes" id="UP000192257"/>
    </source>
</evidence>
<dbReference type="OrthoDB" id="267665at2759"/>
<dbReference type="Proteomes" id="UP000192257">
    <property type="component" value="Unassembled WGS sequence"/>
</dbReference>
<gene>
    <name evidence="2" type="ORF">TM35_000113520</name>
</gene>
<feature type="compositionally biased region" description="Polar residues" evidence="1">
    <location>
        <begin position="82"/>
        <end position="100"/>
    </location>
</feature>
<evidence type="ECO:0000313" key="2">
    <source>
        <dbReference type="EMBL" id="ORC89818.1"/>
    </source>
</evidence>
<accession>A0A1X0NZ42</accession>
<reference evidence="2 3" key="1">
    <citation type="submission" date="2017-03" db="EMBL/GenBank/DDBJ databases">
        <title>An alternative strategy for trypanosome survival in the mammalian bloodstream revealed through genome and transcriptome analysis of the ubiquitous bovine parasite Trypanosoma (Megatrypanum) theileri.</title>
        <authorList>
            <person name="Kelly S."/>
            <person name="Ivens A."/>
            <person name="Mott A."/>
            <person name="O'Neill E."/>
            <person name="Emms D."/>
            <person name="Macleod O."/>
            <person name="Voorheis P."/>
            <person name="Matthews J."/>
            <person name="Matthews K."/>
            <person name="Carrington M."/>
        </authorList>
    </citation>
    <scope>NUCLEOTIDE SEQUENCE [LARGE SCALE GENOMIC DNA]</scope>
    <source>
        <strain evidence="2">Edinburgh</strain>
    </source>
</reference>
<feature type="compositionally biased region" description="Basic and acidic residues" evidence="1">
    <location>
        <begin position="102"/>
        <end position="111"/>
    </location>
</feature>
<dbReference type="EMBL" id="NBCO01000011">
    <property type="protein sequence ID" value="ORC89818.1"/>
    <property type="molecule type" value="Genomic_DNA"/>
</dbReference>
<dbReference type="RefSeq" id="XP_028883884.1">
    <property type="nucleotide sequence ID" value="XM_029025061.1"/>
</dbReference>
<feature type="region of interest" description="Disordered" evidence="1">
    <location>
        <begin position="42"/>
        <end position="124"/>
    </location>
</feature>
<evidence type="ECO:0000256" key="1">
    <source>
        <dbReference type="SAM" id="MobiDB-lite"/>
    </source>
</evidence>
<dbReference type="GeneID" id="39984841"/>